<comment type="subunit">
    <text evidence="2">Homotrimer.</text>
</comment>
<evidence type="ECO:0000259" key="12">
    <source>
        <dbReference type="Pfam" id="PF13609"/>
    </source>
</evidence>
<evidence type="ECO:0000256" key="4">
    <source>
        <dbReference type="ARBA" id="ARBA00022452"/>
    </source>
</evidence>
<evidence type="ECO:0000256" key="1">
    <source>
        <dbReference type="ARBA" id="ARBA00004571"/>
    </source>
</evidence>
<name>A0ABX2BTW8_9BURK</name>
<comment type="caution">
    <text evidence="13">The sequence shown here is derived from an EMBL/GenBank/DDBJ whole genome shotgun (WGS) entry which is preliminary data.</text>
</comment>
<keyword evidence="6 11" id="KW-0732">Signal</keyword>
<keyword evidence="7" id="KW-0406">Ion transport</keyword>
<evidence type="ECO:0000256" key="5">
    <source>
        <dbReference type="ARBA" id="ARBA00022692"/>
    </source>
</evidence>
<evidence type="ECO:0000313" key="14">
    <source>
        <dbReference type="Proteomes" id="UP000652198"/>
    </source>
</evidence>
<dbReference type="SUPFAM" id="SSF56935">
    <property type="entry name" value="Porins"/>
    <property type="match status" value="1"/>
</dbReference>
<feature type="chain" id="PRO_5046718346" evidence="11">
    <location>
        <begin position="24"/>
        <end position="380"/>
    </location>
</feature>
<keyword evidence="14" id="KW-1185">Reference proteome</keyword>
<evidence type="ECO:0000256" key="11">
    <source>
        <dbReference type="SAM" id="SignalP"/>
    </source>
</evidence>
<dbReference type="CDD" id="cd00342">
    <property type="entry name" value="gram_neg_porins"/>
    <property type="match status" value="1"/>
</dbReference>
<keyword evidence="4" id="KW-1134">Transmembrane beta strand</keyword>
<evidence type="ECO:0000256" key="2">
    <source>
        <dbReference type="ARBA" id="ARBA00011233"/>
    </source>
</evidence>
<dbReference type="InterPro" id="IPR033900">
    <property type="entry name" value="Gram_neg_porin_domain"/>
</dbReference>
<comment type="subcellular location">
    <subcellularLocation>
        <location evidence="1">Cell outer membrane</location>
        <topology evidence="1">Multi-pass membrane protein</topology>
    </subcellularLocation>
</comment>
<keyword evidence="9" id="KW-0472">Membrane</keyword>
<dbReference type="PANTHER" id="PTHR34501">
    <property type="entry name" value="PROTEIN YDDL-RELATED"/>
    <property type="match status" value="1"/>
</dbReference>
<feature type="domain" description="Porin" evidence="12">
    <location>
        <begin position="11"/>
        <end position="346"/>
    </location>
</feature>
<evidence type="ECO:0000256" key="7">
    <source>
        <dbReference type="ARBA" id="ARBA00023065"/>
    </source>
</evidence>
<dbReference type="RefSeq" id="WP_172312703.1">
    <property type="nucleotide sequence ID" value="NZ_WOEY01000078.1"/>
</dbReference>
<evidence type="ECO:0000256" key="10">
    <source>
        <dbReference type="ARBA" id="ARBA00023237"/>
    </source>
</evidence>
<keyword evidence="10" id="KW-0998">Cell outer membrane</keyword>
<dbReference type="Gene3D" id="2.40.160.10">
    <property type="entry name" value="Porin"/>
    <property type="match status" value="1"/>
</dbReference>
<keyword evidence="8" id="KW-0626">Porin</keyword>
<evidence type="ECO:0000313" key="13">
    <source>
        <dbReference type="EMBL" id="NPT43466.1"/>
    </source>
</evidence>
<dbReference type="InterPro" id="IPR002299">
    <property type="entry name" value="Porin_Neis"/>
</dbReference>
<proteinExistence type="predicted"/>
<dbReference type="Proteomes" id="UP000652198">
    <property type="component" value="Unassembled WGS sequence"/>
</dbReference>
<evidence type="ECO:0000256" key="8">
    <source>
        <dbReference type="ARBA" id="ARBA00023114"/>
    </source>
</evidence>
<evidence type="ECO:0000256" key="6">
    <source>
        <dbReference type="ARBA" id="ARBA00022729"/>
    </source>
</evidence>
<keyword evidence="5" id="KW-0812">Transmembrane</keyword>
<evidence type="ECO:0000256" key="9">
    <source>
        <dbReference type="ARBA" id="ARBA00023136"/>
    </source>
</evidence>
<reference evidence="13 14" key="1">
    <citation type="submission" date="2019-11" db="EMBL/GenBank/DDBJ databases">
        <title>Metabolism of dissolved organic matter in forest soils.</title>
        <authorList>
            <person name="Cyle K.T."/>
            <person name="Wilhelm R.C."/>
            <person name="Martinez C.E."/>
        </authorList>
    </citation>
    <scope>NUCLEOTIDE SEQUENCE [LARGE SCALE GENOMIC DNA]</scope>
    <source>
        <strain evidence="13 14">1N</strain>
    </source>
</reference>
<dbReference type="PANTHER" id="PTHR34501:SF9">
    <property type="entry name" value="MAJOR OUTER MEMBRANE PROTEIN P.IA"/>
    <property type="match status" value="1"/>
</dbReference>
<accession>A0ABX2BTW8</accession>
<dbReference type="EMBL" id="WOEY01000078">
    <property type="protein sequence ID" value="NPT43466.1"/>
    <property type="molecule type" value="Genomic_DNA"/>
</dbReference>
<dbReference type="InterPro" id="IPR050298">
    <property type="entry name" value="Gram-neg_bact_OMP"/>
</dbReference>
<protein>
    <submittedName>
        <fullName evidence="13">Porin</fullName>
    </submittedName>
</protein>
<dbReference type="InterPro" id="IPR023614">
    <property type="entry name" value="Porin_dom_sf"/>
</dbReference>
<gene>
    <name evidence="13" type="ORF">GNZ12_19570</name>
</gene>
<dbReference type="Pfam" id="PF13609">
    <property type="entry name" value="Porin_4"/>
    <property type="match status" value="1"/>
</dbReference>
<feature type="signal peptide" evidence="11">
    <location>
        <begin position="1"/>
        <end position="23"/>
    </location>
</feature>
<evidence type="ECO:0000256" key="3">
    <source>
        <dbReference type="ARBA" id="ARBA00022448"/>
    </source>
</evidence>
<keyword evidence="3" id="KW-0813">Transport</keyword>
<sequence length="380" mass="40165">MKKSKFIFVGLSAIAGLTSEAQAQSSVTLYGVLDDGLNFTTNAGGHHAFSMVSGDTAETSFGLKGTEDLGGGLSAIFTLENGVNINSGALDEGGRLFGRQAFVGLSSQTLGTVSLGRQYEAMVDMWSPFTAAGGAIGDFAAHPFDNDNADSDYRFNNSVKFVTPVIDGFQAEAVYGFSNATNFASNRAYSAGGTYSIGPLSAALAYTRQNGGGTSAGGAVGTDAVFAAASQQNIGAAIKWMFSDNSNVALAYSHTDVYDPTANAYVPNIGTQVWTSWKFDNIELNGQYFFRPDLSVIGAYTFTHGELKDTTGSDSPNWHQVSLMLNYSLSKRTSVYVEGAWQHTNGKTGTGLDLAHIVGSNDLSSTGNQMVYRIALVQHF</sequence>
<organism evidence="13 14">
    <name type="scientific">Paraburkholderia solitsugae</name>
    <dbReference type="NCBI Taxonomy" id="2675748"/>
    <lineage>
        <taxon>Bacteria</taxon>
        <taxon>Pseudomonadati</taxon>
        <taxon>Pseudomonadota</taxon>
        <taxon>Betaproteobacteria</taxon>
        <taxon>Burkholderiales</taxon>
        <taxon>Burkholderiaceae</taxon>
        <taxon>Paraburkholderia</taxon>
    </lineage>
</organism>
<dbReference type="PRINTS" id="PR00184">
    <property type="entry name" value="NEISSPPORIN"/>
</dbReference>